<evidence type="ECO:0000313" key="4">
    <source>
        <dbReference type="Proteomes" id="UP000035996"/>
    </source>
</evidence>
<dbReference type="OrthoDB" id="9797895at2"/>
<dbReference type="AlphaFoldDB" id="A0A0J6D0Q4"/>
<keyword evidence="1" id="KW-0479">Metal-binding</keyword>
<dbReference type="STRING" id="157733.AB986_00160"/>
<dbReference type="GO" id="GO:0046872">
    <property type="term" value="F:metal ion binding"/>
    <property type="evidence" value="ECO:0007669"/>
    <property type="project" value="UniProtKB-KW"/>
</dbReference>
<dbReference type="PANTHER" id="PTHR33542:SF3">
    <property type="entry name" value="SIROHYDROCHLORIN FERROCHELATASE, CHLOROPLASTIC"/>
    <property type="match status" value="1"/>
</dbReference>
<accession>A0A0J6D0Q4</accession>
<gene>
    <name evidence="3" type="ORF">AB986_00160</name>
</gene>
<name>A0A0J6D0Q4_9BACL</name>
<dbReference type="RefSeq" id="WP_048308877.1">
    <property type="nucleotide sequence ID" value="NZ_CP119526.1"/>
</dbReference>
<sequence length="245" mass="27444">MQAVLYICHGSRVKEGRDQAVAFVEKCKSDIPYPIQETCFLELAEPTIQQGIELCIQKGATDIAIIPVLLLAATHAKKDIPKEVEIAQTKFPEVVFQIGRPLGVHEKLISVISDRVRNTGIMVKAESTALLVGRGSSDPDIKREMEQIAEMINLKLPFNKVSVCFLAAANPTFEEGLEHAKTTNSQVFVIPYLLFTGILMREMEDDIRKLNQFHQEFVLTDNLGYHADLREVLRERIIEATGIKA</sequence>
<protein>
    <submittedName>
        <fullName evidence="3">Sirohydrochlorin ferrochelatase</fullName>
    </submittedName>
</protein>
<dbReference type="Proteomes" id="UP000035996">
    <property type="component" value="Unassembled WGS sequence"/>
</dbReference>
<dbReference type="PANTHER" id="PTHR33542">
    <property type="entry name" value="SIROHYDROCHLORIN FERROCHELATASE, CHLOROPLASTIC"/>
    <property type="match status" value="1"/>
</dbReference>
<dbReference type="Pfam" id="PF01903">
    <property type="entry name" value="CbiX"/>
    <property type="match status" value="2"/>
</dbReference>
<dbReference type="Gene3D" id="3.40.50.1400">
    <property type="match status" value="2"/>
</dbReference>
<dbReference type="CDD" id="cd03416">
    <property type="entry name" value="CbiX_SirB_N"/>
    <property type="match status" value="1"/>
</dbReference>
<dbReference type="CDD" id="cd03414">
    <property type="entry name" value="CbiX_SirB_C"/>
    <property type="match status" value="1"/>
</dbReference>
<dbReference type="InterPro" id="IPR002762">
    <property type="entry name" value="CbiX-like"/>
</dbReference>
<proteinExistence type="predicted"/>
<comment type="caution">
    <text evidence="3">The sequence shown here is derived from an EMBL/GenBank/DDBJ whole genome shotgun (WGS) entry which is preliminary data.</text>
</comment>
<reference evidence="3" key="1">
    <citation type="submission" date="2015-06" db="EMBL/GenBank/DDBJ databases">
        <authorList>
            <person name="Liu B."/>
            <person name="Wang J."/>
            <person name="Zhu Y."/>
            <person name="Liu G."/>
            <person name="Chen Q."/>
            <person name="Zheng C."/>
            <person name="Che J."/>
            <person name="Ge C."/>
            <person name="Shi H."/>
            <person name="Pan Z."/>
            <person name="Liu X."/>
        </authorList>
    </citation>
    <scope>NUCLEOTIDE SEQUENCE [LARGE SCALE GENOMIC DNA]</scope>
    <source>
        <strain evidence="3">DSM 16346</strain>
    </source>
</reference>
<dbReference type="SUPFAM" id="SSF53800">
    <property type="entry name" value="Chelatase"/>
    <property type="match status" value="1"/>
</dbReference>
<dbReference type="PATRIC" id="fig|157733.3.peg.2238"/>
<dbReference type="EMBL" id="LELK01000001">
    <property type="protein sequence ID" value="KMM37804.1"/>
    <property type="molecule type" value="Genomic_DNA"/>
</dbReference>
<keyword evidence="4" id="KW-1185">Reference proteome</keyword>
<keyword evidence="2" id="KW-0456">Lyase</keyword>
<evidence type="ECO:0000313" key="3">
    <source>
        <dbReference type="EMBL" id="KMM37804.1"/>
    </source>
</evidence>
<evidence type="ECO:0000256" key="1">
    <source>
        <dbReference type="ARBA" id="ARBA00022723"/>
    </source>
</evidence>
<dbReference type="InterPro" id="IPR050963">
    <property type="entry name" value="Sirohydro_Cobaltochel/CbiX"/>
</dbReference>
<organism evidence="3 4">
    <name type="scientific">Guptibacillus hwajinpoensis</name>
    <dbReference type="NCBI Taxonomy" id="208199"/>
    <lineage>
        <taxon>Bacteria</taxon>
        <taxon>Bacillati</taxon>
        <taxon>Bacillota</taxon>
        <taxon>Bacilli</taxon>
        <taxon>Bacillales</taxon>
        <taxon>Guptibacillaceae</taxon>
        <taxon>Guptibacillus</taxon>
    </lineage>
</organism>
<evidence type="ECO:0000256" key="2">
    <source>
        <dbReference type="ARBA" id="ARBA00023239"/>
    </source>
</evidence>
<dbReference type="GO" id="GO:0016829">
    <property type="term" value="F:lyase activity"/>
    <property type="evidence" value="ECO:0007669"/>
    <property type="project" value="UniProtKB-KW"/>
</dbReference>